<dbReference type="EMBL" id="HBEF01019176">
    <property type="protein sequence ID" value="CAD8339675.1"/>
    <property type="molecule type" value="Transcribed_RNA"/>
</dbReference>
<gene>
    <name evidence="1" type="ORF">CAUS1442_LOCUS11808</name>
</gene>
<name>A0A7R9WZ57_9STRA</name>
<proteinExistence type="predicted"/>
<organism evidence="1">
    <name type="scientific">Craspedostauros australis</name>
    <dbReference type="NCBI Taxonomy" id="1486917"/>
    <lineage>
        <taxon>Eukaryota</taxon>
        <taxon>Sar</taxon>
        <taxon>Stramenopiles</taxon>
        <taxon>Ochrophyta</taxon>
        <taxon>Bacillariophyta</taxon>
        <taxon>Bacillariophyceae</taxon>
        <taxon>Bacillariophycidae</taxon>
        <taxon>Naviculales</taxon>
        <taxon>Naviculaceae</taxon>
        <taxon>Craspedostauros</taxon>
    </lineage>
</organism>
<accession>A0A7R9WZ57</accession>
<protein>
    <submittedName>
        <fullName evidence="1">Uncharacterized protein</fullName>
    </submittedName>
</protein>
<evidence type="ECO:0000313" key="1">
    <source>
        <dbReference type="EMBL" id="CAD8339675.1"/>
    </source>
</evidence>
<reference evidence="1" key="1">
    <citation type="submission" date="2021-01" db="EMBL/GenBank/DDBJ databases">
        <authorList>
            <person name="Corre E."/>
            <person name="Pelletier E."/>
            <person name="Niang G."/>
            <person name="Scheremetjew M."/>
            <person name="Finn R."/>
            <person name="Kale V."/>
            <person name="Holt S."/>
            <person name="Cochrane G."/>
            <person name="Meng A."/>
            <person name="Brown T."/>
            <person name="Cohen L."/>
        </authorList>
    </citation>
    <scope>NUCLEOTIDE SEQUENCE</scope>
    <source>
        <strain evidence="1">CCMP3328</strain>
    </source>
</reference>
<dbReference type="AlphaFoldDB" id="A0A7R9WZ57"/>
<sequence>MNPNCGQTRHKSDGWPRRRFCCPRWRCCFCVLRCVVALRRIGGEWTDLSLRIAIPTHKNEKQQRRAQHHLSLPTMADATPPPDHHIWRTNGGRSHVNHPANIIYRCIIWVLWAYYRNAPRGEKWRVVQLARARINEETSGLFVGNVRLVNGQLIWDERSESQNFITIQHALREKSRPAPIDPQALQDAQSRVAIAREADMAAQAMPGVFNRHQQDEAPALPPAGNGADDDILMLWGRPFHSLYRLDESQR</sequence>